<dbReference type="Gene3D" id="1.10.287.310">
    <property type="match status" value="1"/>
</dbReference>
<keyword evidence="2 5" id="KW-0689">Ribosomal protein</keyword>
<dbReference type="InterPro" id="IPR036049">
    <property type="entry name" value="Ribosomal_uL29_sf"/>
</dbReference>
<organism evidence="6 7">
    <name type="scientific">Botrimarina mediterranea</name>
    <dbReference type="NCBI Taxonomy" id="2528022"/>
    <lineage>
        <taxon>Bacteria</taxon>
        <taxon>Pseudomonadati</taxon>
        <taxon>Planctomycetota</taxon>
        <taxon>Planctomycetia</taxon>
        <taxon>Pirellulales</taxon>
        <taxon>Lacipirellulaceae</taxon>
        <taxon>Botrimarina</taxon>
    </lineage>
</organism>
<protein>
    <recommendedName>
        <fullName evidence="4 5">Large ribosomal subunit protein uL29</fullName>
    </recommendedName>
</protein>
<evidence type="ECO:0000256" key="2">
    <source>
        <dbReference type="ARBA" id="ARBA00022980"/>
    </source>
</evidence>
<dbReference type="InterPro" id="IPR001854">
    <property type="entry name" value="Ribosomal_uL29"/>
</dbReference>
<keyword evidence="3 5" id="KW-0687">Ribonucleoprotein</keyword>
<evidence type="ECO:0000256" key="4">
    <source>
        <dbReference type="ARBA" id="ARBA00035204"/>
    </source>
</evidence>
<name>A0A518KEL3_9BACT</name>
<evidence type="ECO:0000256" key="5">
    <source>
        <dbReference type="HAMAP-Rule" id="MF_00374"/>
    </source>
</evidence>
<comment type="similarity">
    <text evidence="1 5">Belongs to the universal ribosomal protein uL29 family.</text>
</comment>
<dbReference type="InterPro" id="IPR050063">
    <property type="entry name" value="Ribosomal_protein_uL29"/>
</dbReference>
<evidence type="ECO:0000313" key="6">
    <source>
        <dbReference type="EMBL" id="QDV76234.1"/>
    </source>
</evidence>
<evidence type="ECO:0000256" key="1">
    <source>
        <dbReference type="ARBA" id="ARBA00009254"/>
    </source>
</evidence>
<reference evidence="6 7" key="1">
    <citation type="submission" date="2019-02" db="EMBL/GenBank/DDBJ databases">
        <title>Deep-cultivation of Planctomycetes and their phenomic and genomic characterization uncovers novel biology.</title>
        <authorList>
            <person name="Wiegand S."/>
            <person name="Jogler M."/>
            <person name="Boedeker C."/>
            <person name="Pinto D."/>
            <person name="Vollmers J."/>
            <person name="Rivas-Marin E."/>
            <person name="Kohn T."/>
            <person name="Peeters S.H."/>
            <person name="Heuer A."/>
            <person name="Rast P."/>
            <person name="Oberbeckmann S."/>
            <person name="Bunk B."/>
            <person name="Jeske O."/>
            <person name="Meyerdierks A."/>
            <person name="Storesund J.E."/>
            <person name="Kallscheuer N."/>
            <person name="Luecker S."/>
            <person name="Lage O.M."/>
            <person name="Pohl T."/>
            <person name="Merkel B.J."/>
            <person name="Hornburger P."/>
            <person name="Mueller R.-W."/>
            <person name="Bruemmer F."/>
            <person name="Labrenz M."/>
            <person name="Spormann A.M."/>
            <person name="Op den Camp H."/>
            <person name="Overmann J."/>
            <person name="Amann R."/>
            <person name="Jetten M.S.M."/>
            <person name="Mascher T."/>
            <person name="Medema M.H."/>
            <person name="Devos D.P."/>
            <person name="Kaster A.-K."/>
            <person name="Ovreas L."/>
            <person name="Rohde M."/>
            <person name="Galperin M.Y."/>
            <person name="Jogler C."/>
        </authorList>
    </citation>
    <scope>NUCLEOTIDE SEQUENCE [LARGE SCALE GENOMIC DNA]</scope>
    <source>
        <strain evidence="6 7">Spa11</strain>
    </source>
</reference>
<dbReference type="Pfam" id="PF00831">
    <property type="entry name" value="Ribosomal_L29"/>
    <property type="match status" value="1"/>
</dbReference>
<dbReference type="GO" id="GO:0006412">
    <property type="term" value="P:translation"/>
    <property type="evidence" value="ECO:0007669"/>
    <property type="project" value="UniProtKB-UniRule"/>
</dbReference>
<dbReference type="Proteomes" id="UP000316426">
    <property type="component" value="Chromosome"/>
</dbReference>
<dbReference type="GO" id="GO:0003735">
    <property type="term" value="F:structural constituent of ribosome"/>
    <property type="evidence" value="ECO:0007669"/>
    <property type="project" value="InterPro"/>
</dbReference>
<accession>A0A518KEL3</accession>
<dbReference type="PANTHER" id="PTHR10916">
    <property type="entry name" value="60S RIBOSOMAL PROTEIN L35/50S RIBOSOMAL PROTEIN L29"/>
    <property type="match status" value="1"/>
</dbReference>
<gene>
    <name evidence="5 6" type="primary">rpmC</name>
    <name evidence="6" type="ORF">Spa11_44590</name>
</gene>
<dbReference type="AlphaFoldDB" id="A0A518KEL3"/>
<proteinExistence type="inferred from homology"/>
<dbReference type="SUPFAM" id="SSF46561">
    <property type="entry name" value="Ribosomal protein L29 (L29p)"/>
    <property type="match status" value="1"/>
</dbReference>
<dbReference type="HAMAP" id="MF_00374">
    <property type="entry name" value="Ribosomal_uL29"/>
    <property type="match status" value="1"/>
</dbReference>
<sequence length="82" mass="9414">MPANSRQLIADSQNMTKANELREMSDEQLALTVEEAADKLFRLRIQSQTEKLDSPSEIRRNRRLIARCKTLQTQREKAAAAK</sequence>
<evidence type="ECO:0000256" key="3">
    <source>
        <dbReference type="ARBA" id="ARBA00023274"/>
    </source>
</evidence>
<dbReference type="NCBIfam" id="TIGR00012">
    <property type="entry name" value="L29"/>
    <property type="match status" value="1"/>
</dbReference>
<keyword evidence="7" id="KW-1185">Reference proteome</keyword>
<dbReference type="KEGG" id="bmei:Spa11_44590"/>
<dbReference type="PANTHER" id="PTHR10916:SF0">
    <property type="entry name" value="LARGE RIBOSOMAL SUBUNIT PROTEIN UL29C"/>
    <property type="match status" value="1"/>
</dbReference>
<dbReference type="EMBL" id="CP036349">
    <property type="protein sequence ID" value="QDV76234.1"/>
    <property type="molecule type" value="Genomic_DNA"/>
</dbReference>
<evidence type="ECO:0000313" key="7">
    <source>
        <dbReference type="Proteomes" id="UP000316426"/>
    </source>
</evidence>
<dbReference type="GO" id="GO:0022625">
    <property type="term" value="C:cytosolic large ribosomal subunit"/>
    <property type="evidence" value="ECO:0007669"/>
    <property type="project" value="TreeGrafter"/>
</dbReference>